<evidence type="ECO:0000313" key="8">
    <source>
        <dbReference type="Proteomes" id="UP000321518"/>
    </source>
</evidence>
<evidence type="ECO:0000256" key="4">
    <source>
        <dbReference type="ARBA" id="ARBA00022487"/>
    </source>
</evidence>
<dbReference type="SUPFAM" id="SSF53474">
    <property type="entry name" value="alpha/beta-Hydrolases"/>
    <property type="match status" value="1"/>
</dbReference>
<dbReference type="GO" id="GO:0018738">
    <property type="term" value="F:S-formylglutathione hydrolase activity"/>
    <property type="evidence" value="ECO:0007669"/>
    <property type="project" value="UniProtKB-EC"/>
</dbReference>
<feature type="active site" description="Charge relay system" evidence="6">
    <location>
        <position position="176"/>
    </location>
</feature>
<dbReference type="InterPro" id="IPR014186">
    <property type="entry name" value="S-formylglutathione_hydrol"/>
</dbReference>
<accession>A0A511KJW1</accession>
<dbReference type="AlphaFoldDB" id="A0A511KJW1"/>
<evidence type="ECO:0000256" key="5">
    <source>
        <dbReference type="ARBA" id="ARBA00022801"/>
    </source>
</evidence>
<dbReference type="InterPro" id="IPR000801">
    <property type="entry name" value="Esterase-like"/>
</dbReference>
<comment type="caution">
    <text evidence="7">The sequence shown here is derived from an EMBL/GenBank/DDBJ whole genome shotgun (WGS) entry which is preliminary data.</text>
</comment>
<dbReference type="GO" id="GO:0046294">
    <property type="term" value="P:formaldehyde catabolic process"/>
    <property type="evidence" value="ECO:0007669"/>
    <property type="project" value="InterPro"/>
</dbReference>
<evidence type="ECO:0000256" key="1">
    <source>
        <dbReference type="ARBA" id="ARBA00005622"/>
    </source>
</evidence>
<evidence type="ECO:0000256" key="3">
    <source>
        <dbReference type="ARBA" id="ARBA00016774"/>
    </source>
</evidence>
<proteinExistence type="inferred from homology"/>
<dbReference type="PANTHER" id="PTHR10061">
    <property type="entry name" value="S-FORMYLGLUTATHIONE HYDROLASE"/>
    <property type="match status" value="1"/>
</dbReference>
<organism evidence="7 8">
    <name type="scientific">Rhodotorula toruloides</name>
    <name type="common">Yeast</name>
    <name type="synonym">Rhodosporidium toruloides</name>
    <dbReference type="NCBI Taxonomy" id="5286"/>
    <lineage>
        <taxon>Eukaryota</taxon>
        <taxon>Fungi</taxon>
        <taxon>Dikarya</taxon>
        <taxon>Basidiomycota</taxon>
        <taxon>Pucciniomycotina</taxon>
        <taxon>Microbotryomycetes</taxon>
        <taxon>Sporidiobolales</taxon>
        <taxon>Sporidiobolaceae</taxon>
        <taxon>Rhodotorula</taxon>
    </lineage>
</organism>
<dbReference type="EC" id="3.1.2.12" evidence="2"/>
<protein>
    <recommendedName>
        <fullName evidence="3">S-formylglutathione hydrolase</fullName>
        <ecNumber evidence="2">3.1.2.12</ecNumber>
    </recommendedName>
</protein>
<dbReference type="Gene3D" id="3.40.50.1820">
    <property type="entry name" value="alpha/beta hydrolase"/>
    <property type="match status" value="1"/>
</dbReference>
<name>A0A511KJW1_RHOTO</name>
<dbReference type="PANTHER" id="PTHR10061:SF0">
    <property type="entry name" value="S-FORMYLGLUTATHIONE HYDROLASE"/>
    <property type="match status" value="1"/>
</dbReference>
<feature type="active site" description="Charge relay system" evidence="6">
    <location>
        <position position="296"/>
    </location>
</feature>
<comment type="similarity">
    <text evidence="1">Belongs to the esterase D family.</text>
</comment>
<reference evidence="7 8" key="1">
    <citation type="submission" date="2019-07" db="EMBL/GenBank/DDBJ databases">
        <title>Rhodotorula toruloides NBRC10032 genome sequencing.</title>
        <authorList>
            <person name="Shida Y."/>
            <person name="Takaku H."/>
            <person name="Ogasawara W."/>
            <person name="Mori K."/>
        </authorList>
    </citation>
    <scope>NUCLEOTIDE SEQUENCE [LARGE SCALE GENOMIC DNA]</scope>
    <source>
        <strain evidence="7 8">NBRC10032</strain>
    </source>
</reference>
<dbReference type="OrthoDB" id="420518at2759"/>
<keyword evidence="4" id="KW-0719">Serine esterase</keyword>
<gene>
    <name evidence="7" type="ORF">Rt10032_c12g4695</name>
</gene>
<evidence type="ECO:0000313" key="7">
    <source>
        <dbReference type="EMBL" id="GEM10678.1"/>
    </source>
</evidence>
<dbReference type="Proteomes" id="UP000321518">
    <property type="component" value="Unassembled WGS sequence"/>
</dbReference>
<dbReference type="GO" id="GO:0052689">
    <property type="term" value="F:carboxylic ester hydrolase activity"/>
    <property type="evidence" value="ECO:0007669"/>
    <property type="project" value="UniProtKB-KW"/>
</dbReference>
<dbReference type="GO" id="GO:0005829">
    <property type="term" value="C:cytosol"/>
    <property type="evidence" value="ECO:0007669"/>
    <property type="project" value="TreeGrafter"/>
</dbReference>
<sequence length="323" mass="35222">MPAPEQVAENYSFDGVIRKYKATSSSLGGLETQFNVFVPREALDGQKVPRKRDGGLWARFGAGGQSLWSYPSVLYYLAGLTCTEDTAPWKGGFLRDAAAEGIALVFPDTSPRGAGIEGEEKDWDFGTAAGFYLNATKAPWSKHYNMYGFVTSELPSLLSSLSLPLDLSRCSIFGHSMGGHGALTLYLKSLLASSPSTAYLSASAFAPIANPTKCQWGEKAFKGYLSRGLEEGKEYDATELIAQVKGKEVKILVDVGTGDNFYKQKQLLPENFIAARDAAGFSPEDVEVNLHEHYDHSYYFISTFAPAHIRFHAQVLKNAAGKL</sequence>
<evidence type="ECO:0000256" key="6">
    <source>
        <dbReference type="PIRSR" id="PIRSR614186-1"/>
    </source>
</evidence>
<dbReference type="Pfam" id="PF00756">
    <property type="entry name" value="Esterase"/>
    <property type="match status" value="1"/>
</dbReference>
<feature type="active site" description="Charge relay system" evidence="6">
    <location>
        <position position="259"/>
    </location>
</feature>
<dbReference type="InterPro" id="IPR029058">
    <property type="entry name" value="AB_hydrolase_fold"/>
</dbReference>
<keyword evidence="5 7" id="KW-0378">Hydrolase</keyword>
<evidence type="ECO:0000256" key="2">
    <source>
        <dbReference type="ARBA" id="ARBA00012479"/>
    </source>
</evidence>
<dbReference type="EMBL" id="BJWK01000012">
    <property type="protein sequence ID" value="GEM10678.1"/>
    <property type="molecule type" value="Genomic_DNA"/>
</dbReference>